<protein>
    <recommendedName>
        <fullName evidence="2">diguanylate cyclase</fullName>
        <ecNumber evidence="2">2.7.7.65</ecNumber>
    </recommendedName>
</protein>
<keyword evidence="5" id="KW-1133">Transmembrane helix</keyword>
<comment type="cofactor">
    <cofactor evidence="1">
        <name>Mg(2+)</name>
        <dbReference type="ChEBI" id="CHEBI:18420"/>
    </cofactor>
</comment>
<dbReference type="GO" id="GO:0043709">
    <property type="term" value="P:cell adhesion involved in single-species biofilm formation"/>
    <property type="evidence" value="ECO:0007669"/>
    <property type="project" value="TreeGrafter"/>
</dbReference>
<dbReference type="Pfam" id="PF00990">
    <property type="entry name" value="GGDEF"/>
    <property type="match status" value="1"/>
</dbReference>
<proteinExistence type="predicted"/>
<feature type="transmembrane region" description="Helical" evidence="5">
    <location>
        <begin position="12"/>
        <end position="31"/>
    </location>
</feature>
<dbReference type="PANTHER" id="PTHR45138:SF9">
    <property type="entry name" value="DIGUANYLATE CYCLASE DGCM-RELATED"/>
    <property type="match status" value="1"/>
</dbReference>
<dbReference type="GO" id="GO:1902201">
    <property type="term" value="P:negative regulation of bacterial-type flagellum-dependent cell motility"/>
    <property type="evidence" value="ECO:0007669"/>
    <property type="project" value="TreeGrafter"/>
</dbReference>
<dbReference type="EC" id="2.7.7.65" evidence="2"/>
<dbReference type="SMART" id="SM00267">
    <property type="entry name" value="GGDEF"/>
    <property type="match status" value="1"/>
</dbReference>
<dbReference type="RefSeq" id="WP_106671666.1">
    <property type="nucleotide sequence ID" value="NZ_BMFE01000001.1"/>
</dbReference>
<accession>A0A2T1KCE4</accession>
<dbReference type="PANTHER" id="PTHR45138">
    <property type="entry name" value="REGULATORY COMPONENTS OF SENSORY TRANSDUCTION SYSTEM"/>
    <property type="match status" value="1"/>
</dbReference>
<dbReference type="SUPFAM" id="SSF55073">
    <property type="entry name" value="Nucleotide cyclase"/>
    <property type="match status" value="1"/>
</dbReference>
<dbReference type="NCBIfam" id="TIGR00254">
    <property type="entry name" value="GGDEF"/>
    <property type="match status" value="1"/>
</dbReference>
<dbReference type="EMBL" id="PXNN01000013">
    <property type="protein sequence ID" value="PSF07797.1"/>
    <property type="molecule type" value="Genomic_DNA"/>
</dbReference>
<dbReference type="GO" id="GO:0005886">
    <property type="term" value="C:plasma membrane"/>
    <property type="evidence" value="ECO:0007669"/>
    <property type="project" value="TreeGrafter"/>
</dbReference>
<sequence>MTEYLDQPFSVLIGLLALVLLAGMAVVIARLKSDINKLELASNRQLKRLSARLSELSSDCDELSTAIERLPRRAALVDHSNSAVRAISRELAEQETRIIKSILNEGDLLKGLAKAFELLQADAGSALWVAYSVSVLDQNRNVLKLAWHRGVNEPLSTHLHEVKLLHGTLPHATAALLGEDVQVSAGTADKSADKRQAHDLPTGVQVWHSYPIKKIDGDVLGTFDLLRFHEGIPLPDDDRIANYLFVISIIVERHSYLSGLLSQARTDRLTGINNRGHAEESLIKEIGRSQRYRNPLSVILFDIDHFKSFNDTYGHDVGDLVLQEVARLAANAIRATDVIGRWGGEEFLIILSETGAESAMVVAENVRKAVESARFDFAQSVTISAGVSEFVGRDTSQTLVKRADDALYKAKEAGRNRIFAHPGAC</sequence>
<comment type="caution">
    <text evidence="7">The sequence shown here is derived from an EMBL/GenBank/DDBJ whole genome shotgun (WGS) entry which is preliminary data.</text>
</comment>
<gene>
    <name evidence="7" type="ORF">C7H08_10320</name>
</gene>
<evidence type="ECO:0000256" key="2">
    <source>
        <dbReference type="ARBA" id="ARBA00012528"/>
    </source>
</evidence>
<evidence type="ECO:0000256" key="4">
    <source>
        <dbReference type="SAM" id="Coils"/>
    </source>
</evidence>
<dbReference type="Gene3D" id="3.30.70.270">
    <property type="match status" value="1"/>
</dbReference>
<dbReference type="FunFam" id="3.30.70.270:FF:000001">
    <property type="entry name" value="Diguanylate cyclase domain protein"/>
    <property type="match status" value="1"/>
</dbReference>
<evidence type="ECO:0000256" key="1">
    <source>
        <dbReference type="ARBA" id="ARBA00001946"/>
    </source>
</evidence>
<dbReference type="CDD" id="cd01949">
    <property type="entry name" value="GGDEF"/>
    <property type="match status" value="1"/>
</dbReference>
<dbReference type="OrthoDB" id="9812358at2"/>
<evidence type="ECO:0000313" key="8">
    <source>
        <dbReference type="Proteomes" id="UP000238385"/>
    </source>
</evidence>
<dbReference type="InterPro" id="IPR043128">
    <property type="entry name" value="Rev_trsase/Diguanyl_cyclase"/>
</dbReference>
<keyword evidence="8" id="KW-1185">Reference proteome</keyword>
<dbReference type="PROSITE" id="PS50887">
    <property type="entry name" value="GGDEF"/>
    <property type="match status" value="1"/>
</dbReference>
<evidence type="ECO:0000259" key="6">
    <source>
        <dbReference type="PROSITE" id="PS50887"/>
    </source>
</evidence>
<dbReference type="GO" id="GO:0052621">
    <property type="term" value="F:diguanylate cyclase activity"/>
    <property type="evidence" value="ECO:0007669"/>
    <property type="project" value="UniProtKB-EC"/>
</dbReference>
<evidence type="ECO:0000313" key="7">
    <source>
        <dbReference type="EMBL" id="PSF07797.1"/>
    </source>
</evidence>
<organism evidence="7 8">
    <name type="scientific">Marinobacter halophilus</name>
    <dbReference type="NCBI Taxonomy" id="1323740"/>
    <lineage>
        <taxon>Bacteria</taxon>
        <taxon>Pseudomonadati</taxon>
        <taxon>Pseudomonadota</taxon>
        <taxon>Gammaproteobacteria</taxon>
        <taxon>Pseudomonadales</taxon>
        <taxon>Marinobacteraceae</taxon>
        <taxon>Marinobacter</taxon>
    </lineage>
</organism>
<reference evidence="7 8" key="1">
    <citation type="submission" date="2018-03" db="EMBL/GenBank/DDBJ databases">
        <title>Marinobacter brunus sp. nov., a marine bacterium of Gamma-proteobacteria isolated from the surface seawater of the South China Sea.</title>
        <authorList>
            <person name="Cheng H."/>
            <person name="Wu Y.-H."/>
            <person name="Xamxidin M."/>
            <person name="Xu X.-W."/>
        </authorList>
    </citation>
    <scope>NUCLEOTIDE SEQUENCE [LARGE SCALE GENOMIC DNA]</scope>
    <source>
        <strain evidence="7 8">JCM 30472</strain>
    </source>
</reference>
<keyword evidence="4" id="KW-0175">Coiled coil</keyword>
<feature type="coiled-coil region" evidence="4">
    <location>
        <begin position="28"/>
        <end position="66"/>
    </location>
</feature>
<dbReference type="Proteomes" id="UP000238385">
    <property type="component" value="Unassembled WGS sequence"/>
</dbReference>
<comment type="catalytic activity">
    <reaction evidence="3">
        <text>2 GTP = 3',3'-c-di-GMP + 2 diphosphate</text>
        <dbReference type="Rhea" id="RHEA:24898"/>
        <dbReference type="ChEBI" id="CHEBI:33019"/>
        <dbReference type="ChEBI" id="CHEBI:37565"/>
        <dbReference type="ChEBI" id="CHEBI:58805"/>
        <dbReference type="EC" id="2.7.7.65"/>
    </reaction>
</comment>
<dbReference type="InterPro" id="IPR050469">
    <property type="entry name" value="Diguanylate_Cyclase"/>
</dbReference>
<dbReference type="InterPro" id="IPR029787">
    <property type="entry name" value="Nucleotide_cyclase"/>
</dbReference>
<evidence type="ECO:0000256" key="5">
    <source>
        <dbReference type="SAM" id="Phobius"/>
    </source>
</evidence>
<keyword evidence="5" id="KW-0812">Transmembrane</keyword>
<keyword evidence="5" id="KW-0472">Membrane</keyword>
<dbReference type="InterPro" id="IPR000160">
    <property type="entry name" value="GGDEF_dom"/>
</dbReference>
<name>A0A2T1KCE4_9GAMM</name>
<feature type="domain" description="GGDEF" evidence="6">
    <location>
        <begin position="294"/>
        <end position="423"/>
    </location>
</feature>
<dbReference type="AlphaFoldDB" id="A0A2T1KCE4"/>
<evidence type="ECO:0000256" key="3">
    <source>
        <dbReference type="ARBA" id="ARBA00034247"/>
    </source>
</evidence>